<dbReference type="HOGENOM" id="CLU_2775886_0_0_1"/>
<dbReference type="AlphaFoldDB" id="M5FYH6"/>
<dbReference type="RefSeq" id="XP_040628471.1">
    <property type="nucleotide sequence ID" value="XM_040776904.1"/>
</dbReference>
<keyword evidence="3" id="KW-1185">Reference proteome</keyword>
<organism evidence="2 3">
    <name type="scientific">Dacryopinax primogenitus (strain DJM 731)</name>
    <name type="common">Brown rot fungus</name>
    <dbReference type="NCBI Taxonomy" id="1858805"/>
    <lineage>
        <taxon>Eukaryota</taxon>
        <taxon>Fungi</taxon>
        <taxon>Dikarya</taxon>
        <taxon>Basidiomycota</taxon>
        <taxon>Agaricomycotina</taxon>
        <taxon>Dacrymycetes</taxon>
        <taxon>Dacrymycetales</taxon>
        <taxon>Dacrymycetaceae</taxon>
        <taxon>Dacryopinax</taxon>
    </lineage>
</organism>
<reference evidence="2 3" key="1">
    <citation type="journal article" date="2012" name="Science">
        <title>The Paleozoic origin of enzymatic lignin decomposition reconstructed from 31 fungal genomes.</title>
        <authorList>
            <person name="Floudas D."/>
            <person name="Binder M."/>
            <person name="Riley R."/>
            <person name="Barry K."/>
            <person name="Blanchette R.A."/>
            <person name="Henrissat B."/>
            <person name="Martinez A.T."/>
            <person name="Otillar R."/>
            <person name="Spatafora J.W."/>
            <person name="Yadav J.S."/>
            <person name="Aerts A."/>
            <person name="Benoit I."/>
            <person name="Boyd A."/>
            <person name="Carlson A."/>
            <person name="Copeland A."/>
            <person name="Coutinho P.M."/>
            <person name="de Vries R.P."/>
            <person name="Ferreira P."/>
            <person name="Findley K."/>
            <person name="Foster B."/>
            <person name="Gaskell J."/>
            <person name="Glotzer D."/>
            <person name="Gorecki P."/>
            <person name="Heitman J."/>
            <person name="Hesse C."/>
            <person name="Hori C."/>
            <person name="Igarashi K."/>
            <person name="Jurgens J.A."/>
            <person name="Kallen N."/>
            <person name="Kersten P."/>
            <person name="Kohler A."/>
            <person name="Kuees U."/>
            <person name="Kumar T.K.A."/>
            <person name="Kuo A."/>
            <person name="LaButti K."/>
            <person name="Larrondo L.F."/>
            <person name="Lindquist E."/>
            <person name="Ling A."/>
            <person name="Lombard V."/>
            <person name="Lucas S."/>
            <person name="Lundell T."/>
            <person name="Martin R."/>
            <person name="McLaughlin D.J."/>
            <person name="Morgenstern I."/>
            <person name="Morin E."/>
            <person name="Murat C."/>
            <person name="Nagy L.G."/>
            <person name="Nolan M."/>
            <person name="Ohm R.A."/>
            <person name="Patyshakuliyeva A."/>
            <person name="Rokas A."/>
            <person name="Ruiz-Duenas F.J."/>
            <person name="Sabat G."/>
            <person name="Salamov A."/>
            <person name="Samejima M."/>
            <person name="Schmutz J."/>
            <person name="Slot J.C."/>
            <person name="St John F."/>
            <person name="Stenlid J."/>
            <person name="Sun H."/>
            <person name="Sun S."/>
            <person name="Syed K."/>
            <person name="Tsang A."/>
            <person name="Wiebenga A."/>
            <person name="Young D."/>
            <person name="Pisabarro A."/>
            <person name="Eastwood D.C."/>
            <person name="Martin F."/>
            <person name="Cullen D."/>
            <person name="Grigoriev I.V."/>
            <person name="Hibbett D.S."/>
        </authorList>
    </citation>
    <scope>NUCLEOTIDE SEQUENCE [LARGE SCALE GENOMIC DNA]</scope>
    <source>
        <strain evidence="2 3">DJM-731 SS1</strain>
    </source>
</reference>
<evidence type="ECO:0000256" key="1">
    <source>
        <dbReference type="SAM" id="MobiDB-lite"/>
    </source>
</evidence>
<dbReference type="GeneID" id="63691966"/>
<accession>M5FYH6</accession>
<dbReference type="Proteomes" id="UP000030653">
    <property type="component" value="Unassembled WGS sequence"/>
</dbReference>
<protein>
    <submittedName>
        <fullName evidence="2">Uncharacterized protein</fullName>
    </submittedName>
</protein>
<evidence type="ECO:0000313" key="2">
    <source>
        <dbReference type="EMBL" id="EJU01574.1"/>
    </source>
</evidence>
<feature type="compositionally biased region" description="Basic and acidic residues" evidence="1">
    <location>
        <begin position="12"/>
        <end position="47"/>
    </location>
</feature>
<dbReference type="EMBL" id="JH795864">
    <property type="protein sequence ID" value="EJU01574.1"/>
    <property type="molecule type" value="Genomic_DNA"/>
</dbReference>
<gene>
    <name evidence="2" type="ORF">DACRYDRAFT_89289</name>
</gene>
<feature type="region of interest" description="Disordered" evidence="1">
    <location>
        <begin position="1"/>
        <end position="47"/>
    </location>
</feature>
<evidence type="ECO:0000313" key="3">
    <source>
        <dbReference type="Proteomes" id="UP000030653"/>
    </source>
</evidence>
<sequence>MFGAVEANGDAENGRRGRSADRGIRDGREEEHTHEEDEEAQADRDVVERAHVKRHKNTIRGMSSCAVHP</sequence>
<name>M5FYH6_DACPD</name>
<proteinExistence type="predicted"/>